<comment type="caution">
    <text evidence="2">The sequence shown here is derived from an EMBL/GenBank/DDBJ whole genome shotgun (WGS) entry which is preliminary data.</text>
</comment>
<proteinExistence type="predicted"/>
<dbReference type="EMBL" id="BMMP01000017">
    <property type="protein sequence ID" value="GGO55396.1"/>
    <property type="molecule type" value="Genomic_DNA"/>
</dbReference>
<evidence type="ECO:0000313" key="2">
    <source>
        <dbReference type="EMBL" id="GGO55396.1"/>
    </source>
</evidence>
<feature type="transmembrane region" description="Helical" evidence="1">
    <location>
        <begin position="82"/>
        <end position="100"/>
    </location>
</feature>
<name>A0ABQ2MP39_9ACTN</name>
<protein>
    <submittedName>
        <fullName evidence="2">Uncharacterized protein</fullName>
    </submittedName>
</protein>
<organism evidence="2 3">
    <name type="scientific">Streptomyces daqingensis</name>
    <dbReference type="NCBI Taxonomy" id="1472640"/>
    <lineage>
        <taxon>Bacteria</taxon>
        <taxon>Bacillati</taxon>
        <taxon>Actinomycetota</taxon>
        <taxon>Actinomycetes</taxon>
        <taxon>Kitasatosporales</taxon>
        <taxon>Streptomycetaceae</taxon>
        <taxon>Streptomyces</taxon>
    </lineage>
</organism>
<dbReference type="RefSeq" id="WP_189039177.1">
    <property type="nucleotide sequence ID" value="NZ_BMMP01000017.1"/>
</dbReference>
<dbReference type="Proteomes" id="UP000631535">
    <property type="component" value="Unassembled WGS sequence"/>
</dbReference>
<sequence>MHTPTHTHTSAQLARTDTRVHRPAPLTVHPPAPAPAVERRIVGYEHYAGGLVPVYEQHAPTLPTPPRDLTPQPLFDPRAQRYLAAGVGTGAAAAGIGWGIGQALTGLTTGAGIWILAALIALATNRSGATHITQHNTATGLFSRAGGTINRP</sequence>
<keyword evidence="1" id="KW-1133">Transmembrane helix</keyword>
<feature type="transmembrane region" description="Helical" evidence="1">
    <location>
        <begin position="106"/>
        <end position="124"/>
    </location>
</feature>
<keyword evidence="3" id="KW-1185">Reference proteome</keyword>
<gene>
    <name evidence="2" type="ORF">GCM10012287_46570</name>
</gene>
<evidence type="ECO:0000313" key="3">
    <source>
        <dbReference type="Proteomes" id="UP000631535"/>
    </source>
</evidence>
<evidence type="ECO:0000256" key="1">
    <source>
        <dbReference type="SAM" id="Phobius"/>
    </source>
</evidence>
<reference evidence="3" key="1">
    <citation type="journal article" date="2019" name="Int. J. Syst. Evol. Microbiol.">
        <title>The Global Catalogue of Microorganisms (GCM) 10K type strain sequencing project: providing services to taxonomists for standard genome sequencing and annotation.</title>
        <authorList>
            <consortium name="The Broad Institute Genomics Platform"/>
            <consortium name="The Broad Institute Genome Sequencing Center for Infectious Disease"/>
            <person name="Wu L."/>
            <person name="Ma J."/>
        </authorList>
    </citation>
    <scope>NUCLEOTIDE SEQUENCE [LARGE SCALE GENOMIC DNA]</scope>
    <source>
        <strain evidence="3">CGMCC 4.7178</strain>
    </source>
</reference>
<accession>A0ABQ2MP39</accession>
<keyword evidence="1" id="KW-0812">Transmembrane</keyword>
<keyword evidence="1" id="KW-0472">Membrane</keyword>